<comment type="catalytic activity">
    <reaction evidence="6 7">
        <text>(S)-lactate + NAD(+) = pyruvate + NADH + H(+)</text>
        <dbReference type="Rhea" id="RHEA:23444"/>
        <dbReference type="ChEBI" id="CHEBI:15361"/>
        <dbReference type="ChEBI" id="CHEBI:15378"/>
        <dbReference type="ChEBI" id="CHEBI:16651"/>
        <dbReference type="ChEBI" id="CHEBI:57540"/>
        <dbReference type="ChEBI" id="CHEBI:57945"/>
        <dbReference type="EC" id="1.1.1.27"/>
    </reaction>
</comment>
<dbReference type="PROSITE" id="PS00064">
    <property type="entry name" value="L_LDH"/>
    <property type="match status" value="1"/>
</dbReference>
<keyword evidence="11" id="KW-1185">Reference proteome</keyword>
<dbReference type="Gene3D" id="3.90.110.10">
    <property type="entry name" value="Lactate dehydrogenase/glycoside hydrolase, family 4, C-terminal"/>
    <property type="match status" value="1"/>
</dbReference>
<feature type="binding site" evidence="7">
    <location>
        <position position="146"/>
    </location>
    <ligand>
        <name>NAD(+)</name>
        <dbReference type="ChEBI" id="CHEBI:57540"/>
    </ligand>
</feature>
<dbReference type="Proteomes" id="UP000719942">
    <property type="component" value="Unassembled WGS sequence"/>
</dbReference>
<evidence type="ECO:0000259" key="9">
    <source>
        <dbReference type="Pfam" id="PF02866"/>
    </source>
</evidence>
<dbReference type="InterPro" id="IPR018177">
    <property type="entry name" value="L-lactate_DH_AS"/>
</dbReference>
<feature type="binding site" evidence="7">
    <location>
        <position position="16"/>
    </location>
    <ligand>
        <name>NAD(+)</name>
        <dbReference type="ChEBI" id="CHEBI:57540"/>
    </ligand>
</feature>
<evidence type="ECO:0000256" key="3">
    <source>
        <dbReference type="ARBA" id="ARBA00012967"/>
    </source>
</evidence>
<dbReference type="HAMAP" id="MF_00488">
    <property type="entry name" value="Lactate_dehydrog"/>
    <property type="match status" value="1"/>
</dbReference>
<dbReference type="InterPro" id="IPR001557">
    <property type="entry name" value="L-lactate/malate_DH"/>
</dbReference>
<protein>
    <recommendedName>
        <fullName evidence="3 7">L-lactate dehydrogenase</fullName>
        <shortName evidence="7">L-LDH</shortName>
        <ecNumber evidence="3 7">1.1.1.27</ecNumber>
    </recommendedName>
</protein>
<dbReference type="InterPro" id="IPR022383">
    <property type="entry name" value="Lactate/malate_DH_C"/>
</dbReference>
<dbReference type="InterPro" id="IPR015955">
    <property type="entry name" value="Lactate_DH/Glyco_Ohase_4_C"/>
</dbReference>
<gene>
    <name evidence="7" type="primary">ldh</name>
    <name evidence="10" type="ORF">J5W02_02945</name>
</gene>
<dbReference type="NCBIfam" id="TIGR01771">
    <property type="entry name" value="L-LDH-NAD"/>
    <property type="match status" value="1"/>
</dbReference>
<evidence type="ECO:0000256" key="5">
    <source>
        <dbReference type="ARBA" id="ARBA00023027"/>
    </source>
</evidence>
<dbReference type="PANTHER" id="PTHR43128:SF16">
    <property type="entry name" value="L-LACTATE DEHYDROGENASE"/>
    <property type="match status" value="1"/>
</dbReference>
<proteinExistence type="inferred from homology"/>
<dbReference type="InterPro" id="IPR011304">
    <property type="entry name" value="L-lactate_DH"/>
</dbReference>
<feature type="active site" description="Proton acceptor" evidence="7">
    <location>
        <position position="178"/>
    </location>
</feature>
<dbReference type="PRINTS" id="PR00086">
    <property type="entry name" value="LLDHDRGNASE"/>
</dbReference>
<organism evidence="10 11">
    <name type="scientific">Caproiciproducens faecalis</name>
    <dbReference type="NCBI Taxonomy" id="2820301"/>
    <lineage>
        <taxon>Bacteria</taxon>
        <taxon>Bacillati</taxon>
        <taxon>Bacillota</taxon>
        <taxon>Clostridia</taxon>
        <taxon>Eubacteriales</taxon>
        <taxon>Acutalibacteraceae</taxon>
        <taxon>Caproiciproducens</taxon>
    </lineage>
</organism>
<dbReference type="EMBL" id="JAGFNZ010000001">
    <property type="protein sequence ID" value="MBW7571762.1"/>
    <property type="molecule type" value="Genomic_DNA"/>
</dbReference>
<feature type="binding site" evidence="7">
    <location>
        <position position="171"/>
    </location>
    <ligand>
        <name>beta-D-fructose 1,6-bisphosphate</name>
        <dbReference type="ChEBI" id="CHEBI:32966"/>
        <note>allosteric activator</note>
    </ligand>
</feature>
<keyword evidence="4 7" id="KW-0560">Oxidoreductase</keyword>
<comment type="caution">
    <text evidence="7">Lacks conserved residue(s) required for the propagation of feature annotation.</text>
</comment>
<comment type="activity regulation">
    <text evidence="7">Allosterically activated by fructose 1,6-bisphosphate (FBP).</text>
</comment>
<dbReference type="InterPro" id="IPR001236">
    <property type="entry name" value="Lactate/malate_DH_N"/>
</dbReference>
<dbReference type="SUPFAM" id="SSF51735">
    <property type="entry name" value="NAD(P)-binding Rossmann-fold domains"/>
    <property type="match status" value="1"/>
</dbReference>
<keyword evidence="5 7" id="KW-0520">NAD</keyword>
<comment type="similarity">
    <text evidence="2 7">Belongs to the LDH/MDH superfamily. LDH family.</text>
</comment>
<sequence>MIINKSKVVIVGAGAVGSSTAFSLVTQGICDDVVLTDINQGKAVGEAMDLRHCIEYLNRNVRVSAGTYEDCGDADIVVITASAPYVPGQNRLDMLGTTKKIIDSMVGPIMKSGFDGIFIVISNPVDIISYYIYQLSGLPKNQVIGTGTALDTARLKCLIAQKIDVDPRSVHCTVMGEHGDSQMVPWSRVTVGGKDFFNIVADNQDRLKGADLKQMVHETANAGWEILHRKGNTNYGIATTTAGIIKTILYNESRIIPVSTLLCGEYGENGVFAGVPAVLGRNGVKEVVEVRMTDEELLTFKKSVAVIREFSSQL</sequence>
<feature type="binding site" evidence="7">
    <location>
        <position position="91"/>
    </location>
    <ligand>
        <name>substrate</name>
    </ligand>
</feature>
<comment type="caution">
    <text evidence="10">The sequence shown here is derived from an EMBL/GenBank/DDBJ whole genome shotgun (WGS) entry which is preliminary data.</text>
</comment>
<dbReference type="InterPro" id="IPR036291">
    <property type="entry name" value="NAD(P)-bd_dom_sf"/>
</dbReference>
<evidence type="ECO:0000259" key="8">
    <source>
        <dbReference type="Pfam" id="PF00056"/>
    </source>
</evidence>
<dbReference type="NCBIfam" id="NF000824">
    <property type="entry name" value="PRK00066.1"/>
    <property type="match status" value="1"/>
</dbReference>
<evidence type="ECO:0000256" key="2">
    <source>
        <dbReference type="ARBA" id="ARBA00006054"/>
    </source>
</evidence>
<evidence type="ECO:0000256" key="1">
    <source>
        <dbReference type="ARBA" id="ARBA00004843"/>
    </source>
</evidence>
<evidence type="ECO:0000256" key="4">
    <source>
        <dbReference type="ARBA" id="ARBA00023002"/>
    </source>
</evidence>
<dbReference type="SUPFAM" id="SSF56327">
    <property type="entry name" value="LDH C-terminal domain-like"/>
    <property type="match status" value="1"/>
</dbReference>
<feature type="binding site" evidence="7">
    <location>
        <position position="104"/>
    </location>
    <ligand>
        <name>NAD(+)</name>
        <dbReference type="ChEBI" id="CHEBI:57540"/>
    </ligand>
</feature>
<feature type="domain" description="Lactate/malate dehydrogenase C-terminal" evidence="9">
    <location>
        <begin position="148"/>
        <end position="308"/>
    </location>
</feature>
<evidence type="ECO:0000313" key="11">
    <source>
        <dbReference type="Proteomes" id="UP000719942"/>
    </source>
</evidence>
<keyword evidence="7" id="KW-0963">Cytoplasm</keyword>
<dbReference type="Pfam" id="PF00056">
    <property type="entry name" value="Ldh_1_N"/>
    <property type="match status" value="1"/>
</dbReference>
<feature type="binding site" evidence="7">
    <location>
        <position position="42"/>
    </location>
    <ligand>
        <name>NAD(+)</name>
        <dbReference type="ChEBI" id="CHEBI:57540"/>
    </ligand>
</feature>
<comment type="function">
    <text evidence="7">Catalyzes the conversion of lactate to pyruvate.</text>
</comment>
<comment type="pathway">
    <text evidence="1 7">Fermentation; pyruvate fermentation to lactate; (S)-lactate from pyruvate: step 1/1.</text>
</comment>
<keyword evidence="7" id="KW-0021">Allosteric enzyme</keyword>
<dbReference type="EC" id="1.1.1.27" evidence="3 7"/>
<comment type="subunit">
    <text evidence="7">Homotetramer.</text>
</comment>
<feature type="binding site" evidence="7">
    <location>
        <begin position="123"/>
        <end position="126"/>
    </location>
    <ligand>
        <name>substrate</name>
    </ligand>
</feature>
<feature type="binding site" evidence="7">
    <location>
        <begin position="121"/>
        <end position="123"/>
    </location>
    <ligand>
        <name>NAD(+)</name>
        <dbReference type="ChEBI" id="CHEBI:57540"/>
    </ligand>
</feature>
<feature type="binding site" evidence="7">
    <location>
        <begin position="151"/>
        <end position="154"/>
    </location>
    <ligand>
        <name>substrate</name>
    </ligand>
</feature>
<dbReference type="Gene3D" id="3.40.50.720">
    <property type="entry name" value="NAD(P)-binding Rossmann-like Domain"/>
    <property type="match status" value="1"/>
</dbReference>
<dbReference type="GO" id="GO:0004459">
    <property type="term" value="F:L-lactate dehydrogenase (NAD+) activity"/>
    <property type="evidence" value="ECO:0007669"/>
    <property type="project" value="UniProtKB-EC"/>
</dbReference>
<evidence type="ECO:0000256" key="6">
    <source>
        <dbReference type="ARBA" id="ARBA00049258"/>
    </source>
</evidence>
<dbReference type="PANTHER" id="PTHR43128">
    <property type="entry name" value="L-2-HYDROXYCARBOXYLATE DEHYDROGENASE (NAD(P)(+))"/>
    <property type="match status" value="1"/>
</dbReference>
<dbReference type="RefSeq" id="WP_219964148.1">
    <property type="nucleotide sequence ID" value="NZ_JAGFNZ010000001.1"/>
</dbReference>
<dbReference type="PIRSF" id="PIRSF000102">
    <property type="entry name" value="Lac_mal_DH"/>
    <property type="match status" value="1"/>
</dbReference>
<name>A0ABS7DKD5_9FIRM</name>
<feature type="binding site" evidence="7">
    <location>
        <position position="68"/>
    </location>
    <ligand>
        <name>NAD(+)</name>
        <dbReference type="ChEBI" id="CHEBI:57540"/>
    </ligand>
</feature>
<accession>A0ABS7DKD5</accession>
<feature type="binding site" evidence="7">
    <location>
        <position position="37"/>
    </location>
    <ligand>
        <name>NAD(+)</name>
        <dbReference type="ChEBI" id="CHEBI:57540"/>
    </ligand>
</feature>
<dbReference type="Pfam" id="PF02866">
    <property type="entry name" value="Ldh_1_C"/>
    <property type="match status" value="1"/>
</dbReference>
<evidence type="ECO:0000313" key="10">
    <source>
        <dbReference type="EMBL" id="MBW7571762.1"/>
    </source>
</evidence>
<dbReference type="CDD" id="cd05291">
    <property type="entry name" value="HicDH_like"/>
    <property type="match status" value="1"/>
</dbReference>
<comment type="subcellular location">
    <subcellularLocation>
        <location evidence="7">Cytoplasm</location>
    </subcellularLocation>
</comment>
<feature type="binding site" evidence="7">
    <location>
        <position position="233"/>
    </location>
    <ligand>
        <name>substrate</name>
    </ligand>
</feature>
<reference evidence="10 11" key="1">
    <citation type="submission" date="2021-03" db="EMBL/GenBank/DDBJ databases">
        <title>Caproiciproducens sp. nov. isolated from feces of cow.</title>
        <authorList>
            <person name="Choi J.-Y."/>
        </authorList>
    </citation>
    <scope>NUCLEOTIDE SEQUENCE [LARGE SCALE GENOMIC DNA]</scope>
    <source>
        <strain evidence="10 11">AGMB10547</strain>
    </source>
</reference>
<feature type="domain" description="Lactate/malate dehydrogenase N-terminal" evidence="8">
    <location>
        <begin position="7"/>
        <end position="145"/>
    </location>
</feature>
<feature type="binding site" evidence="7">
    <location>
        <position position="156"/>
    </location>
    <ligand>
        <name>beta-D-fructose 1,6-bisphosphate</name>
        <dbReference type="ChEBI" id="CHEBI:32966"/>
        <note>allosteric activator</note>
    </ligand>
</feature>
<evidence type="ECO:0000256" key="7">
    <source>
        <dbReference type="HAMAP-Rule" id="MF_00488"/>
    </source>
</evidence>